<keyword evidence="3" id="KW-1185">Reference proteome</keyword>
<sequence length="171" mass="18384">MPSWLTWLVAMGVLVLESALLAAFGVDGWALQTAVALTIFLALRRDFVGGAFVLAGLLIPIEWLVVGPPGYYSLSLVFVFFALQLARGNIQSDWGFSQAVLAMVTVVIQTAVMAVALLVFEPNTVLLESLLWGTLPGALGAALVVWPLGALLTRLDRAVDPHSDRKRRGLL</sequence>
<proteinExistence type="predicted"/>
<accession>A0A4Y6Q1B8</accession>
<keyword evidence="1" id="KW-1133">Transmembrane helix</keyword>
<evidence type="ECO:0000313" key="2">
    <source>
        <dbReference type="EMBL" id="QDG54371.1"/>
    </source>
</evidence>
<feature type="transmembrane region" description="Helical" evidence="1">
    <location>
        <begin position="132"/>
        <end position="152"/>
    </location>
</feature>
<evidence type="ECO:0008006" key="4">
    <source>
        <dbReference type="Google" id="ProtNLM"/>
    </source>
</evidence>
<gene>
    <name evidence="2" type="ORF">FIV42_27590</name>
</gene>
<dbReference type="OrthoDB" id="9957003at2"/>
<feature type="transmembrane region" description="Helical" evidence="1">
    <location>
        <begin position="6"/>
        <end position="26"/>
    </location>
</feature>
<evidence type="ECO:0000256" key="1">
    <source>
        <dbReference type="SAM" id="Phobius"/>
    </source>
</evidence>
<dbReference type="Proteomes" id="UP000315995">
    <property type="component" value="Chromosome"/>
</dbReference>
<keyword evidence="1" id="KW-0472">Membrane</keyword>
<accession>A0A5B8YCA9</accession>
<name>A0A4Y6Q1B8_PERCE</name>
<organism evidence="2 3">
    <name type="scientific">Persicimonas caeni</name>
    <dbReference type="NCBI Taxonomy" id="2292766"/>
    <lineage>
        <taxon>Bacteria</taxon>
        <taxon>Deltaproteobacteria</taxon>
        <taxon>Bradymonadales</taxon>
        <taxon>Bradymonadaceae</taxon>
        <taxon>Persicimonas</taxon>
    </lineage>
</organism>
<feature type="transmembrane region" description="Helical" evidence="1">
    <location>
        <begin position="47"/>
        <end position="65"/>
    </location>
</feature>
<reference evidence="2 3" key="1">
    <citation type="submission" date="2019-06" db="EMBL/GenBank/DDBJ databases">
        <title>Persicimonas caeni gen. nov., sp. nov., a predatory bacterium isolated from solar saltern.</title>
        <authorList>
            <person name="Wang S."/>
        </authorList>
    </citation>
    <scope>NUCLEOTIDE SEQUENCE [LARGE SCALE GENOMIC DNA]</scope>
    <source>
        <strain evidence="2 3">YN101</strain>
    </source>
</reference>
<feature type="transmembrane region" description="Helical" evidence="1">
    <location>
        <begin position="71"/>
        <end position="87"/>
    </location>
</feature>
<protein>
    <recommendedName>
        <fullName evidence="4">Rod shape-determining protein MreD</fullName>
    </recommendedName>
</protein>
<dbReference type="RefSeq" id="WP_141200815.1">
    <property type="nucleotide sequence ID" value="NZ_CP041186.1"/>
</dbReference>
<dbReference type="AlphaFoldDB" id="A0A4Y6Q1B8"/>
<feature type="transmembrane region" description="Helical" evidence="1">
    <location>
        <begin position="99"/>
        <end position="120"/>
    </location>
</feature>
<evidence type="ECO:0000313" key="3">
    <source>
        <dbReference type="Proteomes" id="UP000315995"/>
    </source>
</evidence>
<keyword evidence="1" id="KW-0812">Transmembrane</keyword>
<dbReference type="EMBL" id="CP041186">
    <property type="protein sequence ID" value="QDG54371.1"/>
    <property type="molecule type" value="Genomic_DNA"/>
</dbReference>